<name>A0A0K1ET46_CHOCO</name>
<dbReference type="Gene3D" id="3.40.50.150">
    <property type="entry name" value="Vaccinia Virus protein VP39"/>
    <property type="match status" value="1"/>
</dbReference>
<reference evidence="2 3" key="1">
    <citation type="submission" date="2015-07" db="EMBL/GenBank/DDBJ databases">
        <title>Genome analysis of myxobacterium Chondromyces crocatus Cm c5 reveals a high potential for natural compound synthesis and the genetic basis for the loss of fruiting body formation.</title>
        <authorList>
            <person name="Zaburannyi N."/>
            <person name="Bunk B."/>
            <person name="Maier J."/>
            <person name="Overmann J."/>
            <person name="Mueller R."/>
        </authorList>
    </citation>
    <scope>NUCLEOTIDE SEQUENCE [LARGE SCALE GENOMIC DNA]</scope>
    <source>
        <strain evidence="2 3">Cm c5</strain>
    </source>
</reference>
<proteinExistence type="predicted"/>
<dbReference type="CDD" id="cd02440">
    <property type="entry name" value="AdoMet_MTases"/>
    <property type="match status" value="1"/>
</dbReference>
<dbReference type="KEGG" id="ccro:CMC5_083180"/>
<dbReference type="Pfam" id="PF13489">
    <property type="entry name" value="Methyltransf_23"/>
    <property type="match status" value="1"/>
</dbReference>
<evidence type="ECO:0000313" key="3">
    <source>
        <dbReference type="Proteomes" id="UP000067626"/>
    </source>
</evidence>
<dbReference type="Proteomes" id="UP000067626">
    <property type="component" value="Chromosome"/>
</dbReference>
<dbReference type="AlphaFoldDB" id="A0A0K1ET46"/>
<feature type="region of interest" description="Disordered" evidence="1">
    <location>
        <begin position="1"/>
        <end position="22"/>
    </location>
</feature>
<evidence type="ECO:0000256" key="1">
    <source>
        <dbReference type="SAM" id="MobiDB-lite"/>
    </source>
</evidence>
<evidence type="ECO:0008006" key="4">
    <source>
        <dbReference type="Google" id="ProtNLM"/>
    </source>
</evidence>
<organism evidence="2 3">
    <name type="scientific">Chondromyces crocatus</name>
    <dbReference type="NCBI Taxonomy" id="52"/>
    <lineage>
        <taxon>Bacteria</taxon>
        <taxon>Pseudomonadati</taxon>
        <taxon>Myxococcota</taxon>
        <taxon>Polyangia</taxon>
        <taxon>Polyangiales</taxon>
        <taxon>Polyangiaceae</taxon>
        <taxon>Chondromyces</taxon>
    </lineage>
</organism>
<dbReference type="InterPro" id="IPR029063">
    <property type="entry name" value="SAM-dependent_MTases_sf"/>
</dbReference>
<dbReference type="SUPFAM" id="SSF53335">
    <property type="entry name" value="S-adenosyl-L-methionine-dependent methyltransferases"/>
    <property type="match status" value="1"/>
</dbReference>
<keyword evidence="3" id="KW-1185">Reference proteome</keyword>
<protein>
    <recommendedName>
        <fullName evidence="4">Methyltransferase domain-containing protein</fullName>
    </recommendedName>
</protein>
<gene>
    <name evidence="2" type="ORF">CMC5_083180</name>
</gene>
<accession>A0A0K1ET46</accession>
<sequence length="290" mass="32859">MSIEPARSTQRGDMATIDSSRRAERDRLVAGASIQDGRREETTIALLDPIGEEYRRAFSLFLAHTDQKDVARVHLTDVVAQLPEHHVFLDVGAGSGRITRWFTESFEQTIAIEPSPHMREQLAQACPTARIIPDTIMNAEPGVRADFVLCSHSFYYVPADRWATHLRRMLGWLSDGGEMVLILQNPRSDCMEMVHHFSGQRIDIGELVQLVHGEPDGADYSVRLETLPSLIETPDVGTAITIAEFIVNLIPLDEPPPYQEVRDYVQRHFADPSDRCRLTCSQDFVRIRRR</sequence>
<evidence type="ECO:0000313" key="2">
    <source>
        <dbReference type="EMBL" id="AKT44080.1"/>
    </source>
</evidence>
<dbReference type="EMBL" id="CP012159">
    <property type="protein sequence ID" value="AKT44080.1"/>
    <property type="molecule type" value="Genomic_DNA"/>
</dbReference>